<evidence type="ECO:0000256" key="1">
    <source>
        <dbReference type="SAM" id="MobiDB-lite"/>
    </source>
</evidence>
<accession>A0AAJ8BUF6</accession>
<evidence type="ECO:0000313" key="2">
    <source>
        <dbReference type="RefSeq" id="XP_059603163.1"/>
    </source>
</evidence>
<dbReference type="RefSeq" id="XP_059603163.1">
    <property type="nucleotide sequence ID" value="XM_059748177.1"/>
</dbReference>
<protein>
    <submittedName>
        <fullName evidence="2">Uncharacterized protein</fullName>
    </submittedName>
</protein>
<dbReference type="KEGG" id="ang:An01g05520"/>
<sequence length="252" mass="27708">MAGPEGDEAGVSYDKPIKDRYIGLGGLESCLLAAEGRETAGGAQRLIALIVEQDRGRYCCGSRGVPPTVLVVLTVETDYSSRRDGHILSWDEVATHYRLGSAERTKTLHDLVGIGRGSRPTCLHLTVELKHLVAHAFCRDPSRYFSFVSAGQAKLHPLYSFNGAGRCPFLVIAHLMGTPMQRESLGVGFQKKLCGNLTKVAGGGYRHVPRMIDRPNMEDSTLRRPYPSKLPASQQIGRDIAVSNENLRRHRK</sequence>
<reference evidence="2" key="1">
    <citation type="submission" date="2025-02" db="EMBL/GenBank/DDBJ databases">
        <authorList>
            <consortium name="NCBI Genome Project"/>
        </authorList>
    </citation>
    <scope>NUCLEOTIDE SEQUENCE</scope>
</reference>
<organism evidence="2">
    <name type="scientific">Aspergillus niger</name>
    <dbReference type="NCBI Taxonomy" id="5061"/>
    <lineage>
        <taxon>Eukaryota</taxon>
        <taxon>Fungi</taxon>
        <taxon>Dikarya</taxon>
        <taxon>Ascomycota</taxon>
        <taxon>Pezizomycotina</taxon>
        <taxon>Eurotiomycetes</taxon>
        <taxon>Eurotiomycetidae</taxon>
        <taxon>Eurotiales</taxon>
        <taxon>Aspergillaceae</taxon>
        <taxon>Aspergillus</taxon>
        <taxon>Aspergillus subgen. Circumdati</taxon>
    </lineage>
</organism>
<gene>
    <name evidence="2" type="ORF">An01g05520</name>
</gene>
<reference evidence="2" key="2">
    <citation type="submission" date="2025-08" db="UniProtKB">
        <authorList>
            <consortium name="RefSeq"/>
        </authorList>
    </citation>
    <scope>IDENTIFICATION</scope>
</reference>
<proteinExistence type="predicted"/>
<feature type="region of interest" description="Disordered" evidence="1">
    <location>
        <begin position="216"/>
        <end position="238"/>
    </location>
</feature>
<dbReference type="GeneID" id="84589955"/>
<dbReference type="AlphaFoldDB" id="A0AAJ8BUF6"/>
<dbReference type="VEuPathDB" id="FungiDB:An01g05520"/>
<name>A0AAJ8BUF6_ASPNG</name>